<dbReference type="EMBL" id="SIJB01000055">
    <property type="protein sequence ID" value="NBI31028.1"/>
    <property type="molecule type" value="Genomic_DNA"/>
</dbReference>
<dbReference type="OrthoDB" id="2680685at2"/>
<keyword evidence="2" id="KW-1185">Reference proteome</keyword>
<accession>A0A6N9Q839</accession>
<reference evidence="1 2" key="1">
    <citation type="submission" date="2019-01" db="EMBL/GenBank/DDBJ databases">
        <title>Chengkuizengella sp. nov., isolated from deep-sea sediment of East Pacific Ocean.</title>
        <authorList>
            <person name="Yang J."/>
            <person name="Lai Q."/>
            <person name="Shao Z."/>
        </authorList>
    </citation>
    <scope>NUCLEOTIDE SEQUENCE [LARGE SCALE GENOMIC DNA]</scope>
    <source>
        <strain evidence="1 2">YPA3-1-1</strain>
    </source>
</reference>
<organism evidence="1 2">
    <name type="scientific">Chengkuizengella marina</name>
    <dbReference type="NCBI Taxonomy" id="2507566"/>
    <lineage>
        <taxon>Bacteria</taxon>
        <taxon>Bacillati</taxon>
        <taxon>Bacillota</taxon>
        <taxon>Bacilli</taxon>
        <taxon>Bacillales</taxon>
        <taxon>Paenibacillaceae</taxon>
        <taxon>Chengkuizengella</taxon>
    </lineage>
</organism>
<dbReference type="RefSeq" id="WP_160647850.1">
    <property type="nucleotide sequence ID" value="NZ_SIJB01000055.1"/>
</dbReference>
<sequence length="83" mass="9864">MWGVPKLKQKAFKLKEEYDSSNWFKRTGIKNKLRHVLDEIEYQEGRKQFANIIALPGVKRCSADPMKCECGCWQELRDKQFKI</sequence>
<proteinExistence type="predicted"/>
<name>A0A6N9Q839_9BACL</name>
<protein>
    <submittedName>
        <fullName evidence="1">Uncharacterized protein</fullName>
    </submittedName>
</protein>
<comment type="caution">
    <text evidence="1">The sequence shown here is derived from an EMBL/GenBank/DDBJ whole genome shotgun (WGS) entry which is preliminary data.</text>
</comment>
<dbReference type="AlphaFoldDB" id="A0A6N9Q839"/>
<gene>
    <name evidence="1" type="ORF">ERL59_18940</name>
</gene>
<evidence type="ECO:0000313" key="2">
    <source>
        <dbReference type="Proteomes" id="UP000448943"/>
    </source>
</evidence>
<evidence type="ECO:0000313" key="1">
    <source>
        <dbReference type="EMBL" id="NBI31028.1"/>
    </source>
</evidence>
<dbReference type="Proteomes" id="UP000448943">
    <property type="component" value="Unassembled WGS sequence"/>
</dbReference>